<dbReference type="KEGG" id="ege:EM595_p0319"/>
<sequence length="57" mass="6338">MLIAPIVPYWYESCDCQIFPAKPVYCLNANPDTAWPLRLREVSAGIINGTTIKTGIL</sequence>
<protein>
    <submittedName>
        <fullName evidence="1">Uncharacterized protein</fullName>
    </submittedName>
</protein>
<name>A0A0U5GT33_9GAMM</name>
<organism evidence="1 2">
    <name type="scientific">Duffyella gerundensis</name>
    <dbReference type="NCBI Taxonomy" id="1619313"/>
    <lineage>
        <taxon>Bacteria</taxon>
        <taxon>Pseudomonadati</taxon>
        <taxon>Pseudomonadota</taxon>
        <taxon>Gammaproteobacteria</taxon>
        <taxon>Enterobacterales</taxon>
        <taxon>Erwiniaceae</taxon>
        <taxon>Duffyella</taxon>
    </lineage>
</organism>
<evidence type="ECO:0000313" key="2">
    <source>
        <dbReference type="Proteomes" id="UP000059419"/>
    </source>
</evidence>
<keyword evidence="2" id="KW-1185">Reference proteome</keyword>
<dbReference type="AlphaFoldDB" id="A0A0U5GT33"/>
<dbReference type="PATRIC" id="fig|1619313.3.peg.3939"/>
<dbReference type="EMBL" id="LN907828">
    <property type="protein sequence ID" value="CUU26017.1"/>
    <property type="molecule type" value="Genomic_DNA"/>
</dbReference>
<proteinExistence type="predicted"/>
<evidence type="ECO:0000313" key="1">
    <source>
        <dbReference type="EMBL" id="CUU26017.1"/>
    </source>
</evidence>
<reference evidence="2" key="1">
    <citation type="submission" date="2015-11" db="EMBL/GenBank/DDBJ databases">
        <authorList>
            <person name="Blom J."/>
        </authorList>
    </citation>
    <scope>NUCLEOTIDE SEQUENCE [LARGE SCALE GENOMIC DNA]</scope>
    <source>
        <plasmid evidence="2">pEM01</plasmid>
    </source>
</reference>
<gene>
    <name evidence="1" type="ORF">EM595_p0319</name>
</gene>
<accession>A0A0U5GT33</accession>
<dbReference type="Proteomes" id="UP000059419">
    <property type="component" value="Plasmid pEM01"/>
</dbReference>
<geneLocation type="plasmid" evidence="2">
    <name>pEM01</name>
</geneLocation>